<evidence type="ECO:0000256" key="5">
    <source>
        <dbReference type="ARBA" id="ARBA00022741"/>
    </source>
</evidence>
<dbReference type="Gene3D" id="3.30.565.10">
    <property type="entry name" value="Histidine kinase-like ATPase, C-terminal domain"/>
    <property type="match status" value="2"/>
</dbReference>
<dbReference type="EC" id="2.7.13.3" evidence="2"/>
<evidence type="ECO:0000256" key="6">
    <source>
        <dbReference type="ARBA" id="ARBA00022777"/>
    </source>
</evidence>
<dbReference type="Proteomes" id="UP000015462">
    <property type="component" value="Unassembled WGS sequence"/>
</dbReference>
<evidence type="ECO:0000313" key="11">
    <source>
        <dbReference type="Proteomes" id="UP000015462"/>
    </source>
</evidence>
<dbReference type="PROSITE" id="PS50109">
    <property type="entry name" value="HIS_KIN"/>
    <property type="match status" value="1"/>
</dbReference>
<dbReference type="InterPro" id="IPR005467">
    <property type="entry name" value="His_kinase_dom"/>
</dbReference>
<dbReference type="Pfam" id="PF13589">
    <property type="entry name" value="HATPase_c_3"/>
    <property type="match status" value="1"/>
</dbReference>
<feature type="domain" description="Histidine kinase" evidence="9">
    <location>
        <begin position="512"/>
        <end position="730"/>
    </location>
</feature>
<gene>
    <name evidence="10" type="ORF">L196_01980</name>
</gene>
<dbReference type="GO" id="GO:0000160">
    <property type="term" value="P:phosphorelay signal transduction system"/>
    <property type="evidence" value="ECO:0007669"/>
    <property type="project" value="UniProtKB-KW"/>
</dbReference>
<organism evidence="10 11">
    <name type="scientific">Cycloclasticus pugetii</name>
    <dbReference type="NCBI Taxonomy" id="34068"/>
    <lineage>
        <taxon>Bacteria</taxon>
        <taxon>Pseudomonadati</taxon>
        <taxon>Pseudomonadota</taxon>
        <taxon>Gammaproteobacteria</taxon>
        <taxon>Thiotrichales</taxon>
        <taxon>Piscirickettsiaceae</taxon>
        <taxon>Cycloclasticus</taxon>
    </lineage>
</organism>
<reference evidence="10 11" key="1">
    <citation type="journal article" date="2013" name="Genome Announc.">
        <title>Genome Sequence of the Pyrene- and Fluoranthene-Degrading Bacterium Cycloclasticus sp. Strain PY97M.</title>
        <authorList>
            <person name="Cui Z."/>
            <person name="Xu G."/>
            <person name="Li Q."/>
            <person name="Gao W."/>
            <person name="Zheng L."/>
        </authorList>
    </citation>
    <scope>NUCLEOTIDE SEQUENCE [LARGE SCALE GENOMIC DNA]</scope>
    <source>
        <strain evidence="10 11">PY97M</strain>
    </source>
</reference>
<protein>
    <recommendedName>
        <fullName evidence="2">histidine kinase</fullName>
        <ecNumber evidence="2">2.7.13.3</ecNumber>
    </recommendedName>
</protein>
<dbReference type="SMART" id="SM00387">
    <property type="entry name" value="HATPase_c"/>
    <property type="match status" value="1"/>
</dbReference>
<comment type="caution">
    <text evidence="10">The sequence shown here is derived from an EMBL/GenBank/DDBJ whole genome shotgun (WGS) entry which is preliminary data.</text>
</comment>
<keyword evidence="8" id="KW-0902">Two-component regulatory system</keyword>
<comment type="catalytic activity">
    <reaction evidence="1">
        <text>ATP + protein L-histidine = ADP + protein N-phospho-L-histidine.</text>
        <dbReference type="EC" id="2.7.13.3"/>
    </reaction>
</comment>
<evidence type="ECO:0000313" key="10">
    <source>
        <dbReference type="EMBL" id="EPD14227.1"/>
    </source>
</evidence>
<dbReference type="InterPro" id="IPR004358">
    <property type="entry name" value="Sig_transdc_His_kin-like_C"/>
</dbReference>
<dbReference type="PANTHER" id="PTHR43065">
    <property type="entry name" value="SENSOR HISTIDINE KINASE"/>
    <property type="match status" value="1"/>
</dbReference>
<dbReference type="InterPro" id="IPR003594">
    <property type="entry name" value="HATPase_dom"/>
</dbReference>
<dbReference type="GO" id="GO:0004673">
    <property type="term" value="F:protein histidine kinase activity"/>
    <property type="evidence" value="ECO:0007669"/>
    <property type="project" value="UniProtKB-EC"/>
</dbReference>
<keyword evidence="3" id="KW-0597">Phosphoprotein</keyword>
<dbReference type="PRINTS" id="PR00344">
    <property type="entry name" value="BCTRLSENSOR"/>
</dbReference>
<evidence type="ECO:0000256" key="2">
    <source>
        <dbReference type="ARBA" id="ARBA00012438"/>
    </source>
</evidence>
<dbReference type="GO" id="GO:0005524">
    <property type="term" value="F:ATP binding"/>
    <property type="evidence" value="ECO:0007669"/>
    <property type="project" value="UniProtKB-KW"/>
</dbReference>
<name>A0AB33Z5U5_9GAMM</name>
<dbReference type="InterPro" id="IPR036890">
    <property type="entry name" value="HATPase_C_sf"/>
</dbReference>
<dbReference type="PANTHER" id="PTHR43065:SF10">
    <property type="entry name" value="PEROXIDE STRESS-ACTIVATED HISTIDINE KINASE MAK3"/>
    <property type="match status" value="1"/>
</dbReference>
<dbReference type="RefSeq" id="WP_016389765.1">
    <property type="nucleotide sequence ID" value="NZ_KE646805.1"/>
</dbReference>
<sequence length="736" mass="83124">MRTKIRPAARLLQTIGRDLIKDQYAAIVELVKNAYDADSDSVSVKLEFDELKKLLSIIIIDHGDGMDYDTVVGKWMVPATDDKLKRKTSHRGRTLQGRKGIGRFSAAILGDIINLETTKNGETTSLILDMEALNKVDFLDEYEIDIDRNPSSSSNGTIIEVEKNNISKEELLSLWGVDTLKKLQHELRSLISPEEVYPSTQGGKHSFQNDRFEIKLSFKDFPINDTETRNTEISLSPYPILELYDYRIYGSVDSSGKATLNYVNQNIPELPVEKFDLKILTDGKYPGPLYIDLMGFDRDPSSINNLIKRGLKDPDTGEYIGKRDAREILNDIYGIGIYRRQFRIRPYGDQAFDWLELDKKRVQSPSSKLGHNQVVGFIFIQPEEESHLTEKSARDGLVENSYYDGLKDIVDHLMIQLEVRRKRYRDKTLQGGRHRTIEQEVDLLFDFSGMQSELSSALTGLDIPRNSILDVEKSISLVIEKEQRKKSAYAEKIKETLATYQNHAVLGRLTHVLIHEGRKHIKDLTETVPRIIKWAKELSLKPNDEMSERLMDRSQQVKSSTGALSYLFKKIEPLAHPKRTKPKQINLKKLIESSLDIFQADLKEHDITATITSAGDFSLLANEIDLMTIFTNLVENSIFWLTISNIVSKEVNIDLSNNDNDIVVTYTDSGPGFQGDNLNLMFEPGYSTKPKGTGLGLALAGEAALRSNGEIRAISTKKGAEFLITFAKGMVAHGNA</sequence>
<evidence type="ECO:0000256" key="1">
    <source>
        <dbReference type="ARBA" id="ARBA00000085"/>
    </source>
</evidence>
<evidence type="ECO:0000259" key="9">
    <source>
        <dbReference type="PROSITE" id="PS50109"/>
    </source>
</evidence>
<dbReference type="EMBL" id="ASHL01000001">
    <property type="protein sequence ID" value="EPD14227.1"/>
    <property type="molecule type" value="Genomic_DNA"/>
</dbReference>
<proteinExistence type="predicted"/>
<dbReference type="SUPFAM" id="SSF55874">
    <property type="entry name" value="ATPase domain of HSP90 chaperone/DNA topoisomerase II/histidine kinase"/>
    <property type="match status" value="2"/>
</dbReference>
<evidence type="ECO:0000256" key="3">
    <source>
        <dbReference type="ARBA" id="ARBA00022553"/>
    </source>
</evidence>
<dbReference type="Pfam" id="PF02518">
    <property type="entry name" value="HATPase_c"/>
    <property type="match status" value="1"/>
</dbReference>
<dbReference type="AlphaFoldDB" id="A0AB33Z5U5"/>
<keyword evidence="6" id="KW-0418">Kinase</keyword>
<accession>A0AB33Z5U5</accession>
<evidence type="ECO:0000256" key="4">
    <source>
        <dbReference type="ARBA" id="ARBA00022679"/>
    </source>
</evidence>
<evidence type="ECO:0000256" key="7">
    <source>
        <dbReference type="ARBA" id="ARBA00022840"/>
    </source>
</evidence>
<keyword evidence="4" id="KW-0808">Transferase</keyword>
<keyword evidence="7" id="KW-0067">ATP-binding</keyword>
<keyword evidence="5" id="KW-0547">Nucleotide-binding</keyword>
<evidence type="ECO:0000256" key="8">
    <source>
        <dbReference type="ARBA" id="ARBA00023012"/>
    </source>
</evidence>
<keyword evidence="11" id="KW-1185">Reference proteome</keyword>